<dbReference type="PROSITE" id="PS50878">
    <property type="entry name" value="RT_POL"/>
    <property type="match status" value="1"/>
</dbReference>
<reference evidence="3" key="1">
    <citation type="journal article" date="2020" name="Int. J. Syst. Evol. Microbiol.">
        <title>Capnocytophaga felis sp. nov. isolated from the feline oral cavity.</title>
        <authorList>
            <person name="Suzuki M."/>
            <person name="Umeda K."/>
            <person name="Kimura M."/>
            <person name="Imaoka K."/>
            <person name="Morikawa S."/>
            <person name="Maeda K."/>
        </authorList>
    </citation>
    <scope>NUCLEOTIDE SEQUENCE [LARGE SCALE GENOMIC DNA]</scope>
    <source>
        <strain evidence="3">KC07070</strain>
    </source>
</reference>
<gene>
    <name evidence="2" type="ORF">RCZ01_00750</name>
</gene>
<dbReference type="InterPro" id="IPR000477">
    <property type="entry name" value="RT_dom"/>
</dbReference>
<dbReference type="EMBL" id="BLBC01000003">
    <property type="protein sequence ID" value="GET44773.1"/>
    <property type="molecule type" value="Genomic_DNA"/>
</dbReference>
<name>A0A5M4B5B4_9FLAO</name>
<comment type="caution">
    <text evidence="2">The sequence shown here is derived from an EMBL/GenBank/DDBJ whole genome shotgun (WGS) entry which is preliminary data.</text>
</comment>
<dbReference type="CDD" id="cd01646">
    <property type="entry name" value="RT_Bac_retron_I"/>
    <property type="match status" value="1"/>
</dbReference>
<dbReference type="Proteomes" id="UP000398217">
    <property type="component" value="Unassembled WGS sequence"/>
</dbReference>
<accession>A0A5M4B5B4</accession>
<feature type="domain" description="Reverse transcriptase" evidence="1">
    <location>
        <begin position="1"/>
        <end position="324"/>
    </location>
</feature>
<sequence length="512" mass="61309">MKPYYKFYEEIDEDKLFKGLLAFGLFSEKIPNFLSSEKFFEYIKTKKFPYGDKKPTDYIRYSNMRNINIPRPLSIPDPFSYANQVKIIKQNWVKIKEHFKTKSNNQNHKVSRIHIRNLYDKESLFEMNYKNFEDDGNPENKLFIKNKYVINVDISNCFPSIYSHSISWALIGKNIAKQQSGKNFENEYFNQIDFYTRNLKFGETNGILIGPHSSSIISEIILCCIDYELCKLGYKFYRNIDDYICYTNSYAKAEKFIIEITEELKKYELSLNSKKTKITKLPQASVTNWVAQLNHYYFKDEYHTINGKIGLKLSELRNFIDYSVKIMTENDNNSAILNYMIKMLSNKHLGSKAKEYYIDKIHHLVLLFPYLVLVLEKDIFEKHNIGKEKIREISEDLYEQGNIRKNHEICSYVIYFSLRYKFRLSDKISNKLKEDSINSSDCIFLILAYLYDKKYRDKKYLKEYKDLAIEYYNDDFGRYWLFCYEVLTQNELKNHYKDLKKNKVSFILNEFL</sequence>
<evidence type="ECO:0000259" key="1">
    <source>
        <dbReference type="PROSITE" id="PS50878"/>
    </source>
</evidence>
<evidence type="ECO:0000313" key="3">
    <source>
        <dbReference type="Proteomes" id="UP000398217"/>
    </source>
</evidence>
<keyword evidence="3" id="KW-1185">Reference proteome</keyword>
<proteinExistence type="predicted"/>
<dbReference type="OrthoDB" id="9780724at2"/>
<dbReference type="Pfam" id="PF00078">
    <property type="entry name" value="RVT_1"/>
    <property type="match status" value="1"/>
</dbReference>
<organism evidence="2 3">
    <name type="scientific">Capnocytophaga felis</name>
    <dbReference type="NCBI Taxonomy" id="2267611"/>
    <lineage>
        <taxon>Bacteria</taxon>
        <taxon>Pseudomonadati</taxon>
        <taxon>Bacteroidota</taxon>
        <taxon>Flavobacteriia</taxon>
        <taxon>Flavobacteriales</taxon>
        <taxon>Flavobacteriaceae</taxon>
        <taxon>Capnocytophaga</taxon>
    </lineage>
</organism>
<dbReference type="RefSeq" id="WP_155283491.1">
    <property type="nucleotide sequence ID" value="NZ_BLBC01000003.1"/>
</dbReference>
<evidence type="ECO:0000313" key="2">
    <source>
        <dbReference type="EMBL" id="GET44773.1"/>
    </source>
</evidence>
<dbReference type="AlphaFoldDB" id="A0A5M4B5B4"/>
<protein>
    <recommendedName>
        <fullName evidence="1">Reverse transcriptase domain-containing protein</fullName>
    </recommendedName>
</protein>